<accession>A0A2T0S479</accession>
<organism evidence="2 3">
    <name type="scientific">Pseudosporangium ferrugineum</name>
    <dbReference type="NCBI Taxonomy" id="439699"/>
    <lineage>
        <taxon>Bacteria</taxon>
        <taxon>Bacillati</taxon>
        <taxon>Actinomycetota</taxon>
        <taxon>Actinomycetes</taxon>
        <taxon>Micromonosporales</taxon>
        <taxon>Micromonosporaceae</taxon>
        <taxon>Pseudosporangium</taxon>
    </lineage>
</organism>
<gene>
    <name evidence="2" type="ORF">CLV70_1087</name>
</gene>
<feature type="region of interest" description="Disordered" evidence="1">
    <location>
        <begin position="122"/>
        <end position="141"/>
    </location>
</feature>
<dbReference type="OrthoDB" id="3298311at2"/>
<dbReference type="RefSeq" id="WP_146164088.1">
    <property type="nucleotide sequence ID" value="NZ_PVZG01000008.1"/>
</dbReference>
<evidence type="ECO:0000256" key="1">
    <source>
        <dbReference type="SAM" id="MobiDB-lite"/>
    </source>
</evidence>
<keyword evidence="3" id="KW-1185">Reference proteome</keyword>
<sequence length="141" mass="14534">MGEPGINVETGGLSKFATDVHVDTDSVLAPATERARIQLGDGVTFGARNASGAVHAAKVRYAQSLSASTANLKRYVEAAKLLAAAAEKVAADFDASDTRAAKSTEQAEQALWAAAQEARAARLAAERAQNPPHHGGRAVAV</sequence>
<comment type="caution">
    <text evidence="2">The sequence shown here is derived from an EMBL/GenBank/DDBJ whole genome shotgun (WGS) entry which is preliminary data.</text>
</comment>
<name>A0A2T0S479_9ACTN</name>
<reference evidence="2 3" key="1">
    <citation type="submission" date="2018-03" db="EMBL/GenBank/DDBJ databases">
        <title>Genomic Encyclopedia of Archaeal and Bacterial Type Strains, Phase II (KMG-II): from individual species to whole genera.</title>
        <authorList>
            <person name="Goeker M."/>
        </authorList>
    </citation>
    <scope>NUCLEOTIDE SEQUENCE [LARGE SCALE GENOMIC DNA]</scope>
    <source>
        <strain evidence="2 3">DSM 45348</strain>
    </source>
</reference>
<proteinExistence type="predicted"/>
<dbReference type="Proteomes" id="UP000239209">
    <property type="component" value="Unassembled WGS sequence"/>
</dbReference>
<protein>
    <recommendedName>
        <fullName evidence="4">Excreted virulence factor EspC (Type VII ESX diderm)</fullName>
    </recommendedName>
</protein>
<dbReference type="EMBL" id="PVZG01000008">
    <property type="protein sequence ID" value="PRY28215.1"/>
    <property type="molecule type" value="Genomic_DNA"/>
</dbReference>
<evidence type="ECO:0008006" key="4">
    <source>
        <dbReference type="Google" id="ProtNLM"/>
    </source>
</evidence>
<evidence type="ECO:0000313" key="3">
    <source>
        <dbReference type="Proteomes" id="UP000239209"/>
    </source>
</evidence>
<evidence type="ECO:0000313" key="2">
    <source>
        <dbReference type="EMBL" id="PRY28215.1"/>
    </source>
</evidence>
<dbReference type="AlphaFoldDB" id="A0A2T0S479"/>